<reference evidence="1 2" key="1">
    <citation type="submission" date="2016-08" db="EMBL/GenBank/DDBJ databases">
        <title>Genome sequencing of Lactobacillus plantarum JSA22, isolated from fermented soybean paste.</title>
        <authorList>
            <person name="Choi H.S."/>
        </authorList>
    </citation>
    <scope>NUCLEOTIDE SEQUENCE [LARGE SCALE GENOMIC DNA]</scope>
    <source>
        <strain evidence="1 2">JSA22</strain>
    </source>
</reference>
<dbReference type="Proteomes" id="UP000094892">
    <property type="component" value="Unassembled WGS sequence"/>
</dbReference>
<dbReference type="RefSeq" id="WP_064972035.1">
    <property type="nucleotide sequence ID" value="NZ_CP016071.1"/>
</dbReference>
<protein>
    <submittedName>
        <fullName evidence="1">Uncharacterized protein</fullName>
    </submittedName>
</protein>
<sequence length="69" mass="7712">MEFENVREALKFLLEYNDATLNPNLKSRVNGGEWSPSTVNEAQMANYDALAQAADMLGMSDLYLNEQPA</sequence>
<comment type="caution">
    <text evidence="1">The sequence shown here is derived from an EMBL/GenBank/DDBJ whole genome shotgun (WGS) entry which is preliminary data.</text>
</comment>
<name>A0A192YL22_LACPN</name>
<proteinExistence type="predicted"/>
<evidence type="ECO:0000313" key="2">
    <source>
        <dbReference type="Proteomes" id="UP000094892"/>
    </source>
</evidence>
<dbReference type="AlphaFoldDB" id="A0A192YL22"/>
<evidence type="ECO:0000313" key="1">
    <source>
        <dbReference type="EMBL" id="ODO61315.1"/>
    </source>
</evidence>
<accession>A0A192YL22</accession>
<organism evidence="1 2">
    <name type="scientific">Lactiplantibacillus plantarum</name>
    <name type="common">Lactobacillus plantarum</name>
    <dbReference type="NCBI Taxonomy" id="1590"/>
    <lineage>
        <taxon>Bacteria</taxon>
        <taxon>Bacillati</taxon>
        <taxon>Bacillota</taxon>
        <taxon>Bacilli</taxon>
        <taxon>Lactobacillales</taxon>
        <taxon>Lactobacillaceae</taxon>
        <taxon>Lactiplantibacillus</taxon>
    </lineage>
</organism>
<gene>
    <name evidence="1" type="ORF">LPJSA22_01290</name>
</gene>
<dbReference type="PATRIC" id="fig|1590.306.peg.1290"/>
<dbReference type="EMBL" id="MCOL01000001">
    <property type="protein sequence ID" value="ODO61315.1"/>
    <property type="molecule type" value="Genomic_DNA"/>
</dbReference>